<dbReference type="InterPro" id="IPR036397">
    <property type="entry name" value="RNaseH_sf"/>
</dbReference>
<dbReference type="Gene3D" id="3.30.420.10">
    <property type="entry name" value="Ribonuclease H-like superfamily/Ribonuclease H"/>
    <property type="match status" value="1"/>
</dbReference>
<comment type="caution">
    <text evidence="2">The sequence shown here is derived from an EMBL/GenBank/DDBJ whole genome shotgun (WGS) entry which is preliminary data.</text>
</comment>
<feature type="domain" description="Integrase catalytic" evidence="1">
    <location>
        <begin position="1"/>
        <end position="83"/>
    </location>
</feature>
<dbReference type="SUPFAM" id="SSF53098">
    <property type="entry name" value="Ribonuclease H-like"/>
    <property type="match status" value="1"/>
</dbReference>
<dbReference type="InterPro" id="IPR012337">
    <property type="entry name" value="RNaseH-like_sf"/>
</dbReference>
<evidence type="ECO:0000259" key="1">
    <source>
        <dbReference type="PROSITE" id="PS50994"/>
    </source>
</evidence>
<accession>A0AAV6TSJ1</accession>
<evidence type="ECO:0000313" key="2">
    <source>
        <dbReference type="EMBL" id="KAG8174583.1"/>
    </source>
</evidence>
<dbReference type="GO" id="GO:0003676">
    <property type="term" value="F:nucleic acid binding"/>
    <property type="evidence" value="ECO:0007669"/>
    <property type="project" value="InterPro"/>
</dbReference>
<name>A0AAV6TSJ1_9ARAC</name>
<dbReference type="GO" id="GO:0015074">
    <property type="term" value="P:DNA integration"/>
    <property type="evidence" value="ECO:0007669"/>
    <property type="project" value="InterPro"/>
</dbReference>
<reference evidence="2 3" key="1">
    <citation type="journal article" date="2022" name="Nat. Ecol. Evol.">
        <title>A masculinizing supergene underlies an exaggerated male reproductive morph in a spider.</title>
        <authorList>
            <person name="Hendrickx F."/>
            <person name="De Corte Z."/>
            <person name="Sonet G."/>
            <person name="Van Belleghem S.M."/>
            <person name="Kostlbacher S."/>
            <person name="Vangestel C."/>
        </authorList>
    </citation>
    <scope>NUCLEOTIDE SEQUENCE [LARGE SCALE GENOMIC DNA]</scope>
    <source>
        <strain evidence="2">W744_W776</strain>
    </source>
</reference>
<dbReference type="InterPro" id="IPR001584">
    <property type="entry name" value="Integrase_cat-core"/>
</dbReference>
<organism evidence="2 3">
    <name type="scientific">Oedothorax gibbosus</name>
    <dbReference type="NCBI Taxonomy" id="931172"/>
    <lineage>
        <taxon>Eukaryota</taxon>
        <taxon>Metazoa</taxon>
        <taxon>Ecdysozoa</taxon>
        <taxon>Arthropoda</taxon>
        <taxon>Chelicerata</taxon>
        <taxon>Arachnida</taxon>
        <taxon>Araneae</taxon>
        <taxon>Araneomorphae</taxon>
        <taxon>Entelegynae</taxon>
        <taxon>Araneoidea</taxon>
        <taxon>Linyphiidae</taxon>
        <taxon>Erigoninae</taxon>
        <taxon>Oedothorax</taxon>
    </lineage>
</organism>
<dbReference type="EMBL" id="JAFNEN010001186">
    <property type="protein sequence ID" value="KAG8174583.1"/>
    <property type="molecule type" value="Genomic_DNA"/>
</dbReference>
<evidence type="ECO:0000313" key="3">
    <source>
        <dbReference type="Proteomes" id="UP000827092"/>
    </source>
</evidence>
<dbReference type="Proteomes" id="UP000827092">
    <property type="component" value="Unassembled WGS sequence"/>
</dbReference>
<sequence length="83" mass="9573">MQANADEDFKFIMVYQDHLTKFVLLRALRNKTAQEVVSQLVDIFFTCGAPCILHSDNGREFVNSLMNELTKCWPELKMVHGKP</sequence>
<dbReference type="PROSITE" id="PS50994">
    <property type="entry name" value="INTEGRASE"/>
    <property type="match status" value="1"/>
</dbReference>
<gene>
    <name evidence="2" type="ORF">JTE90_005247</name>
</gene>
<keyword evidence="3" id="KW-1185">Reference proteome</keyword>
<proteinExistence type="predicted"/>
<dbReference type="AlphaFoldDB" id="A0AAV6TSJ1"/>
<protein>
    <recommendedName>
        <fullName evidence="1">Integrase catalytic domain-containing protein</fullName>
    </recommendedName>
</protein>